<dbReference type="Pfam" id="PF13432">
    <property type="entry name" value="TPR_16"/>
    <property type="match status" value="4"/>
</dbReference>
<dbReference type="Gene3D" id="1.25.40.10">
    <property type="entry name" value="Tetratricopeptide repeat domain"/>
    <property type="match status" value="8"/>
</dbReference>
<dbReference type="AlphaFoldDB" id="A0AAP2CH40"/>
<dbReference type="PROSITE" id="PS50005">
    <property type="entry name" value="TPR"/>
    <property type="match status" value="3"/>
</dbReference>
<organism evidence="3 4">
    <name type="scientific">Litoribacter ruber</name>
    <dbReference type="NCBI Taxonomy" id="702568"/>
    <lineage>
        <taxon>Bacteria</taxon>
        <taxon>Pseudomonadati</taxon>
        <taxon>Bacteroidota</taxon>
        <taxon>Cytophagia</taxon>
        <taxon>Cytophagales</taxon>
        <taxon>Cyclobacteriaceae</taxon>
        <taxon>Litoribacter</taxon>
    </lineage>
</organism>
<reference evidence="3 4" key="1">
    <citation type="submission" date="2021-05" db="EMBL/GenBank/DDBJ databases">
        <authorList>
            <person name="Zhang Z.D."/>
            <person name="Osman G."/>
        </authorList>
    </citation>
    <scope>NUCLEOTIDE SEQUENCE [LARGE SCALE GENOMIC DNA]</scope>
    <source>
        <strain evidence="3 4">KCTC 32217</strain>
    </source>
</reference>
<protein>
    <submittedName>
        <fullName evidence="3">Tetratricopeptide repeat protein</fullName>
    </submittedName>
</protein>
<dbReference type="InterPro" id="IPR011990">
    <property type="entry name" value="TPR-like_helical_dom_sf"/>
</dbReference>
<dbReference type="RefSeq" id="WP_213945432.1">
    <property type="nucleotide sequence ID" value="NZ_JAHCMY010000005.1"/>
</dbReference>
<keyword evidence="4" id="KW-1185">Reference proteome</keyword>
<evidence type="ECO:0000313" key="4">
    <source>
        <dbReference type="Proteomes" id="UP001319104"/>
    </source>
</evidence>
<accession>A0AAP2CH40</accession>
<feature type="signal peptide" evidence="2">
    <location>
        <begin position="1"/>
        <end position="19"/>
    </location>
</feature>
<dbReference type="SMART" id="SM00028">
    <property type="entry name" value="TPR"/>
    <property type="match status" value="16"/>
</dbReference>
<dbReference type="PANTHER" id="PTHR12558">
    <property type="entry name" value="CELL DIVISION CYCLE 16,23,27"/>
    <property type="match status" value="1"/>
</dbReference>
<evidence type="ECO:0000256" key="1">
    <source>
        <dbReference type="PROSITE-ProRule" id="PRU00339"/>
    </source>
</evidence>
<dbReference type="Proteomes" id="UP001319104">
    <property type="component" value="Unassembled WGS sequence"/>
</dbReference>
<evidence type="ECO:0000256" key="2">
    <source>
        <dbReference type="SAM" id="SignalP"/>
    </source>
</evidence>
<dbReference type="Pfam" id="PF13181">
    <property type="entry name" value="TPR_8"/>
    <property type="match status" value="2"/>
</dbReference>
<dbReference type="SUPFAM" id="SSF48452">
    <property type="entry name" value="TPR-like"/>
    <property type="match status" value="5"/>
</dbReference>
<sequence length="994" mass="114909">MKKSSLLLIACGLYLQTNAQSTLYQTSTLKQFDDAYELFHKEHLTAAKFSFDHLRNRVLSENREAASEYFHAVSALQIENPDGPSRLMEFTETNPDHPKANEALWVLGNFHFEKRDYRAAIASFQKVNEIALRDEDGEQVPFKLGYAFFQLNDYRNAQTYFDRVKRSRTNMVPDAYYYSGYIAMEQGNFDKAIADFKEADKSRTYSDKVPYMLSAMYYRQGYYNELIQYAEPIINSRNNLDRKEEIYLLMAESYFERRDFPNAARYYDAFVAAKRRPLSRDQKYKAGVAQFETKNYQQATNYFKEVALENDKLGQVSSYYLGHSYLKLNNPQFAVNSFSAAYKSNHDSRITEEALYNYAKVSLERGVFQDAIMALDSYLESYPSGTHVQEVGEMLSDALVNTNNYLKAIEHIERLPRKSDRIKAAYQKVSFYQGITYFNDSKFRQAISYFDKSQTYPLDRDIVNQSNFWKGEAYSGLEDLPAAIRAYEAVINSNARGREPILVSTHYGLGYAYFNNENYSRAEEQFKQFTEKVNPNVERENYEDAMMRLGDTQYVQKKFGQAEATFNRAINEGNRNSDYAYFRNGVVLNFQNRNSDAIRSLSQVTENFPNSRYLEDAIFQKAQINMEETRYSEAVDGFTRLINSRPNSPFVPFALEGRAVANYSLKRYDQTINDYKRILDNFPHSSNANAALVGLQETLSLQGRSGEFSSYLANYRNANPGNESLQGVEFESAKNLFFNQAYKESIKAFQDYLRNYPQSGQQQEANYFIGDAYYRMGDKNKALEYFYNLQKGQESSQTMRATIKIGEIEYEAENYKKAIPYLRTSSKNARNKIEEFEANRRLMQSYYQLEKYDSAIHFSDKVIELGNVTADAESQAMLLKAKAYKKQKKDSQAEEVLTNLVKASPSEQGAEALYLLAKSHHDSGRFNKSNETIFDLSGPYGAYDYWYGRSFLLLAENYIQLGETFQAKATLESIVERSSNEKVKEEAKKKLESI</sequence>
<keyword evidence="1" id="KW-0802">TPR repeat</keyword>
<feature type="repeat" description="TPR" evidence="1">
    <location>
        <begin position="173"/>
        <end position="206"/>
    </location>
</feature>
<dbReference type="Pfam" id="PF13174">
    <property type="entry name" value="TPR_6"/>
    <property type="match status" value="3"/>
</dbReference>
<dbReference type="PANTHER" id="PTHR12558:SF47">
    <property type="entry name" value="LIPOPOLYSACCHARIDE ASSEMBLY PROTEIN B"/>
    <property type="match status" value="1"/>
</dbReference>
<feature type="chain" id="PRO_5042853887" evidence="2">
    <location>
        <begin position="20"/>
        <end position="994"/>
    </location>
</feature>
<feature type="repeat" description="TPR" evidence="1">
    <location>
        <begin position="615"/>
        <end position="648"/>
    </location>
</feature>
<keyword evidence="2" id="KW-0732">Signal</keyword>
<feature type="repeat" description="TPR" evidence="1">
    <location>
        <begin position="763"/>
        <end position="796"/>
    </location>
</feature>
<comment type="caution">
    <text evidence="3">The sequence shown here is derived from an EMBL/GenBank/DDBJ whole genome shotgun (WGS) entry which is preliminary data.</text>
</comment>
<dbReference type="InterPro" id="IPR019734">
    <property type="entry name" value="TPR_rpt"/>
</dbReference>
<proteinExistence type="predicted"/>
<gene>
    <name evidence="3" type="ORF">KI659_11225</name>
</gene>
<evidence type="ECO:0000313" key="3">
    <source>
        <dbReference type="EMBL" id="MBS9524581.1"/>
    </source>
</evidence>
<name>A0AAP2CH40_9BACT</name>
<dbReference type="EMBL" id="JAHCMY010000005">
    <property type="protein sequence ID" value="MBS9524581.1"/>
    <property type="molecule type" value="Genomic_DNA"/>
</dbReference>